<protein>
    <submittedName>
        <fullName evidence="1">L1 transposable element</fullName>
    </submittedName>
</protein>
<dbReference type="AlphaFoldDB" id="A0A499QZ32"/>
<gene>
    <name evidence="1" type="primary">MGC98825</name>
    <name evidence="1" type="ORF">snap_masked-04K08_178H13_183D18_196F22_pooled- processed-gen</name>
</gene>
<dbReference type="PANTHER" id="PTHR11505">
    <property type="entry name" value="L1 TRANSPOSABLE ELEMENT-RELATED"/>
    <property type="match status" value="1"/>
</dbReference>
<reference evidence="1" key="1">
    <citation type="submission" date="2018-04" db="EMBL/GenBank/DDBJ databases">
        <title>BAC sequences from Pyxicephalus adspersus.</title>
        <authorList>
            <person name="Malone J.H."/>
        </authorList>
    </citation>
    <scope>NUCLEOTIDE SEQUENCE</scope>
</reference>
<accession>A0A499QZ32</accession>
<proteinExistence type="predicted"/>
<dbReference type="EMBL" id="MH186038">
    <property type="protein sequence ID" value="AWH61093.1"/>
    <property type="molecule type" value="Genomic_DNA"/>
</dbReference>
<dbReference type="Gene3D" id="1.20.5.340">
    <property type="match status" value="1"/>
</dbReference>
<dbReference type="Gene3D" id="3.30.70.1820">
    <property type="entry name" value="L1 transposable element, RRM domain"/>
    <property type="match status" value="1"/>
</dbReference>
<organism evidence="1">
    <name type="scientific">Pyxicephalus adspersus</name>
    <name type="common">African bullfrog</name>
    <dbReference type="NCBI Taxonomy" id="30357"/>
    <lineage>
        <taxon>Eukaryota</taxon>
        <taxon>Metazoa</taxon>
        <taxon>Chordata</taxon>
        <taxon>Craniata</taxon>
        <taxon>Vertebrata</taxon>
        <taxon>Euteleostomi</taxon>
        <taxon>Amphibia</taxon>
        <taxon>Batrachia</taxon>
        <taxon>Anura</taxon>
        <taxon>Neobatrachia</taxon>
        <taxon>Ranoidea</taxon>
        <taxon>Pyxicephalidae</taxon>
        <taxon>Pyxicephalinae</taxon>
        <taxon>Pyxicephalus</taxon>
    </lineage>
</organism>
<evidence type="ECO:0000313" key="1">
    <source>
        <dbReference type="EMBL" id="AWH61093.1"/>
    </source>
</evidence>
<name>A0A499QZ32_PYXAD</name>
<sequence length="263" mass="29658">MDAVKQKVSAVDTRVIAMESSASAMRSSVTTLESDMGHIKSQLTSLLLGTDDLENRSRRNNVHLRGIHNAMANADLHATVTTIFNMILDRPLDTPIEIDRVHRVRSVRDRSSNLPNDVLCRVHYYTVKEEIMRKAWRLGPVDFDGASVQLLPDVPAQTLHMRRVLCPLLELIRSAGAFYRWGHPFHVIVTKGGETFALHRHTQLPALFSLLGVDPVVIPNWLDFPSEKAASLQRNRRREFPRRSGCVVSQGEKIMLDPTANEL</sequence>
<dbReference type="InterPro" id="IPR004244">
    <property type="entry name" value="Transposase_22"/>
</dbReference>